<gene>
    <name evidence="4" type="ORF">H0E87_028487</name>
</gene>
<evidence type="ECO:0000313" key="4">
    <source>
        <dbReference type="EMBL" id="KAH8484077.1"/>
    </source>
</evidence>
<dbReference type="GO" id="GO:0042372">
    <property type="term" value="P:phylloquinone biosynthetic process"/>
    <property type="evidence" value="ECO:0007669"/>
    <property type="project" value="TreeGrafter"/>
</dbReference>
<sequence length="132" mass="14757">MAFIAAYSSLLLGFAGLAWTSGEGNIHAILFLACAILCSYVYQVRLGTERGSRVVKVAVTMLYSLLFAFGLKQSSSFSLHSSLFSDLTYGKLVSRLCRKNYKDKGRFSWQKYFCVRLHALFRGCVGLWTRGS</sequence>
<name>A0A8T2WWE0_POPDE</name>
<evidence type="ECO:0000256" key="1">
    <source>
        <dbReference type="ARBA" id="ARBA00022679"/>
    </source>
</evidence>
<feature type="signal peptide" evidence="3">
    <location>
        <begin position="1"/>
        <end position="20"/>
    </location>
</feature>
<keyword evidence="2" id="KW-0472">Membrane</keyword>
<dbReference type="Proteomes" id="UP000807159">
    <property type="component" value="Chromosome 17"/>
</dbReference>
<keyword evidence="1" id="KW-0808">Transferase</keyword>
<dbReference type="EMBL" id="JACEGQ020000017">
    <property type="protein sequence ID" value="KAH8484077.1"/>
    <property type="molecule type" value="Genomic_DNA"/>
</dbReference>
<evidence type="ECO:0000313" key="5">
    <source>
        <dbReference type="Proteomes" id="UP000807159"/>
    </source>
</evidence>
<feature type="chain" id="PRO_5035854341" evidence="3">
    <location>
        <begin position="21"/>
        <end position="132"/>
    </location>
</feature>
<proteinExistence type="predicted"/>
<organism evidence="4 5">
    <name type="scientific">Populus deltoides</name>
    <name type="common">Eastern poplar</name>
    <name type="synonym">Eastern cottonwood</name>
    <dbReference type="NCBI Taxonomy" id="3696"/>
    <lineage>
        <taxon>Eukaryota</taxon>
        <taxon>Viridiplantae</taxon>
        <taxon>Streptophyta</taxon>
        <taxon>Embryophyta</taxon>
        <taxon>Tracheophyta</taxon>
        <taxon>Spermatophyta</taxon>
        <taxon>Magnoliopsida</taxon>
        <taxon>eudicotyledons</taxon>
        <taxon>Gunneridae</taxon>
        <taxon>Pentapetalae</taxon>
        <taxon>rosids</taxon>
        <taxon>fabids</taxon>
        <taxon>Malpighiales</taxon>
        <taxon>Salicaceae</taxon>
        <taxon>Saliceae</taxon>
        <taxon>Populus</taxon>
    </lineage>
</organism>
<keyword evidence="2" id="KW-0812">Transmembrane</keyword>
<keyword evidence="5" id="KW-1185">Reference proteome</keyword>
<dbReference type="InterPro" id="IPR026046">
    <property type="entry name" value="UBIAD1"/>
</dbReference>
<feature type="transmembrane region" description="Helical" evidence="2">
    <location>
        <begin position="25"/>
        <end position="42"/>
    </location>
</feature>
<protein>
    <submittedName>
        <fullName evidence="4">Uncharacterized protein</fullName>
    </submittedName>
</protein>
<keyword evidence="2" id="KW-1133">Transmembrane helix</keyword>
<dbReference type="AlphaFoldDB" id="A0A8T2WWE0"/>
<dbReference type="GO" id="GO:0004659">
    <property type="term" value="F:prenyltransferase activity"/>
    <property type="evidence" value="ECO:0007669"/>
    <property type="project" value="InterPro"/>
</dbReference>
<dbReference type="PANTHER" id="PTHR13929">
    <property type="entry name" value="1,4-DIHYDROXY-2-NAPHTHOATE OCTAPRENYLTRANSFERASE"/>
    <property type="match status" value="1"/>
</dbReference>
<accession>A0A8T2WWE0</accession>
<feature type="transmembrane region" description="Helical" evidence="2">
    <location>
        <begin position="54"/>
        <end position="71"/>
    </location>
</feature>
<dbReference type="PANTHER" id="PTHR13929:SF0">
    <property type="entry name" value="UBIA PRENYLTRANSFERASE DOMAIN-CONTAINING PROTEIN 1"/>
    <property type="match status" value="1"/>
</dbReference>
<evidence type="ECO:0000256" key="3">
    <source>
        <dbReference type="SAM" id="SignalP"/>
    </source>
</evidence>
<evidence type="ECO:0000256" key="2">
    <source>
        <dbReference type="SAM" id="Phobius"/>
    </source>
</evidence>
<comment type="caution">
    <text evidence="4">The sequence shown here is derived from an EMBL/GenBank/DDBJ whole genome shotgun (WGS) entry which is preliminary data.</text>
</comment>
<keyword evidence="3" id="KW-0732">Signal</keyword>
<reference evidence="4" key="1">
    <citation type="journal article" date="2021" name="J. Hered.">
        <title>Genome Assembly of Salicaceae Populus deltoides (Eastern Cottonwood) I-69 Based on Nanopore Sequencing and Hi-C Technologies.</title>
        <authorList>
            <person name="Bai S."/>
            <person name="Wu H."/>
            <person name="Zhang J."/>
            <person name="Pan Z."/>
            <person name="Zhao W."/>
            <person name="Li Z."/>
            <person name="Tong C."/>
        </authorList>
    </citation>
    <scope>NUCLEOTIDE SEQUENCE</scope>
    <source>
        <tissue evidence="4">Leaf</tissue>
    </source>
</reference>